<reference evidence="15" key="1">
    <citation type="submission" date="2017-11" db="EMBL/GenBank/DDBJ databases">
        <authorList>
            <person name="Watanabe M."/>
            <person name="Kojima H."/>
        </authorList>
    </citation>
    <scope>NUCLEOTIDE SEQUENCE [LARGE SCALE GENOMIC DNA]</scope>
    <source>
        <strain evidence="15">Tokyo 01</strain>
    </source>
</reference>
<proteinExistence type="inferred from homology"/>
<evidence type="ECO:0000256" key="3">
    <source>
        <dbReference type="ARBA" id="ARBA00022452"/>
    </source>
</evidence>
<dbReference type="Gene3D" id="2.40.170.20">
    <property type="entry name" value="TonB-dependent receptor, beta-barrel domain"/>
    <property type="match status" value="1"/>
</dbReference>
<keyword evidence="4 10" id="KW-0812">Transmembrane</keyword>
<keyword evidence="2 10" id="KW-0813">Transport</keyword>
<feature type="domain" description="TonB-dependent receptor-like beta-barrel" evidence="12">
    <location>
        <begin position="239"/>
        <end position="672"/>
    </location>
</feature>
<evidence type="ECO:0000256" key="5">
    <source>
        <dbReference type="ARBA" id="ARBA00022729"/>
    </source>
</evidence>
<accession>A0A401FX40</accession>
<dbReference type="PANTHER" id="PTHR30069:SF29">
    <property type="entry name" value="HEMOGLOBIN AND HEMOGLOBIN-HAPTOGLOBIN-BINDING PROTEIN 1-RELATED"/>
    <property type="match status" value="1"/>
</dbReference>
<evidence type="ECO:0000259" key="12">
    <source>
        <dbReference type="Pfam" id="PF00593"/>
    </source>
</evidence>
<dbReference type="AlphaFoldDB" id="A0A401FX40"/>
<sequence length="700" mass="78939">MKITWGRGFVLSLWMLTLLIGSVYDNCPALAETQKAVTLDGVTVTATKTEVDPESVPFTAHTVDRENIEAQPSHYMNNIGELIRDVPGVHVGQYYPWGPPWIHLRGTGYFIGRTIYLIDGLPTHSFLSTAIHPNDVEQVDVVLGPSSALYGPNASGGVVNTITREGREGMGAKAEIAYGSNNTVRPHASVGDKVGNWGYYFSYSGDYSDGFKMKPVDGMMDLYNLGKKQYIRTASWEDNEYEHTYLAGKVSWKGDSGTRFSLGTNYARRYLYGGQNNNILNDDGDQYVTTAKFETPLSTWGKVKLSVGHHYDDHPQQDTAGIKVVDGVPVLDDTITYTTDWTREIIPVDLQTDLYLGEHNVLTVGAFWSNETEKKEQTLWANGNTKYKSELNTEQTALYLQDQMFLMDDRLSLLAGVRYDHWEYYDIFDSGSTNQRPDDISKDHTTVRGGARYHFNDNLSFRTSVGTAFWPGLAKWFFQNITTGANQREANPGLDPEKTVMGDLGMDLNLPQWGTCINITGYYGEIDDMVSYSYDENPDVPGGSIVRSRNLGGAEIYGLELQLRQQLSQHLWFLGSLTLNHSRIKDDPKNDGNQLRNAPDYFGSLGLRYLNPELVNGEVLFRFSDDRFYDDNNTDLPYFHMESYETVDVKIWRDWKLSPEWVLTTSLSAVNLTDEEYATEIVYVNPGRYVEGAVGVKYLF</sequence>
<comment type="subcellular location">
    <subcellularLocation>
        <location evidence="1 10">Cell outer membrane</location>
        <topology evidence="1 10">Multi-pass membrane protein</topology>
    </subcellularLocation>
</comment>
<evidence type="ECO:0000256" key="10">
    <source>
        <dbReference type="PROSITE-ProRule" id="PRU01360"/>
    </source>
</evidence>
<keyword evidence="9 10" id="KW-0998">Cell outer membrane</keyword>
<evidence type="ECO:0000256" key="6">
    <source>
        <dbReference type="ARBA" id="ARBA00023077"/>
    </source>
</evidence>
<dbReference type="GO" id="GO:0009279">
    <property type="term" value="C:cell outer membrane"/>
    <property type="evidence" value="ECO:0007669"/>
    <property type="project" value="UniProtKB-SubCell"/>
</dbReference>
<dbReference type="InterPro" id="IPR036942">
    <property type="entry name" value="Beta-barrel_TonB_sf"/>
</dbReference>
<organism evidence="14 15">
    <name type="scientific">Desulfonema ishimotonii</name>
    <dbReference type="NCBI Taxonomy" id="45657"/>
    <lineage>
        <taxon>Bacteria</taxon>
        <taxon>Pseudomonadati</taxon>
        <taxon>Thermodesulfobacteriota</taxon>
        <taxon>Desulfobacteria</taxon>
        <taxon>Desulfobacterales</taxon>
        <taxon>Desulfococcaceae</taxon>
        <taxon>Desulfonema</taxon>
    </lineage>
</organism>
<evidence type="ECO:0000313" key="15">
    <source>
        <dbReference type="Proteomes" id="UP000288096"/>
    </source>
</evidence>
<keyword evidence="8" id="KW-0675">Receptor</keyword>
<evidence type="ECO:0000256" key="8">
    <source>
        <dbReference type="ARBA" id="ARBA00023170"/>
    </source>
</evidence>
<evidence type="ECO:0008006" key="16">
    <source>
        <dbReference type="Google" id="ProtNLM"/>
    </source>
</evidence>
<keyword evidence="3 10" id="KW-1134">Transmembrane beta strand</keyword>
<evidence type="ECO:0000256" key="4">
    <source>
        <dbReference type="ARBA" id="ARBA00022692"/>
    </source>
</evidence>
<dbReference type="PANTHER" id="PTHR30069">
    <property type="entry name" value="TONB-DEPENDENT OUTER MEMBRANE RECEPTOR"/>
    <property type="match status" value="1"/>
</dbReference>
<dbReference type="RefSeq" id="WP_166405062.1">
    <property type="nucleotide sequence ID" value="NZ_BEXT01000001.1"/>
</dbReference>
<feature type="domain" description="TonB-dependent receptor plug" evidence="13">
    <location>
        <begin position="54"/>
        <end position="158"/>
    </location>
</feature>
<dbReference type="CDD" id="cd01347">
    <property type="entry name" value="ligand_gated_channel"/>
    <property type="match status" value="1"/>
</dbReference>
<dbReference type="EMBL" id="BEXT01000001">
    <property type="protein sequence ID" value="GBC61562.1"/>
    <property type="molecule type" value="Genomic_DNA"/>
</dbReference>
<keyword evidence="7 10" id="KW-0472">Membrane</keyword>
<reference evidence="15" key="2">
    <citation type="submission" date="2019-01" db="EMBL/GenBank/DDBJ databases">
        <title>Genome sequence of Desulfonema ishimotonii strain Tokyo 01.</title>
        <authorList>
            <person name="Fukui M."/>
        </authorList>
    </citation>
    <scope>NUCLEOTIDE SEQUENCE [LARGE SCALE GENOMIC DNA]</scope>
    <source>
        <strain evidence="15">Tokyo 01</strain>
    </source>
</reference>
<evidence type="ECO:0000256" key="7">
    <source>
        <dbReference type="ARBA" id="ARBA00023136"/>
    </source>
</evidence>
<dbReference type="SUPFAM" id="SSF56935">
    <property type="entry name" value="Porins"/>
    <property type="match status" value="1"/>
</dbReference>
<dbReference type="InterPro" id="IPR012910">
    <property type="entry name" value="Plug_dom"/>
</dbReference>
<dbReference type="PROSITE" id="PS52016">
    <property type="entry name" value="TONB_DEPENDENT_REC_3"/>
    <property type="match status" value="1"/>
</dbReference>
<dbReference type="GO" id="GO:0044718">
    <property type="term" value="P:siderophore transmembrane transport"/>
    <property type="evidence" value="ECO:0007669"/>
    <property type="project" value="TreeGrafter"/>
</dbReference>
<protein>
    <recommendedName>
        <fullName evidence="16">TonB-dependent receptor</fullName>
    </recommendedName>
</protein>
<dbReference type="GO" id="GO:0015344">
    <property type="term" value="F:siderophore uptake transmembrane transporter activity"/>
    <property type="evidence" value="ECO:0007669"/>
    <property type="project" value="TreeGrafter"/>
</dbReference>
<evidence type="ECO:0000256" key="2">
    <source>
        <dbReference type="ARBA" id="ARBA00022448"/>
    </source>
</evidence>
<dbReference type="InterPro" id="IPR039426">
    <property type="entry name" value="TonB-dep_rcpt-like"/>
</dbReference>
<comment type="caution">
    <text evidence="14">The sequence shown here is derived from an EMBL/GenBank/DDBJ whole genome shotgun (WGS) entry which is preliminary data.</text>
</comment>
<dbReference type="Pfam" id="PF00593">
    <property type="entry name" value="TonB_dep_Rec_b-barrel"/>
    <property type="match status" value="1"/>
</dbReference>
<keyword evidence="15" id="KW-1185">Reference proteome</keyword>
<evidence type="ECO:0000256" key="1">
    <source>
        <dbReference type="ARBA" id="ARBA00004571"/>
    </source>
</evidence>
<dbReference type="Proteomes" id="UP000288096">
    <property type="component" value="Unassembled WGS sequence"/>
</dbReference>
<dbReference type="InterPro" id="IPR000531">
    <property type="entry name" value="Beta-barrel_TonB"/>
</dbReference>
<gene>
    <name evidence="14" type="ORF">DENIS_2524</name>
</gene>
<evidence type="ECO:0000256" key="11">
    <source>
        <dbReference type="RuleBase" id="RU003357"/>
    </source>
</evidence>
<keyword evidence="6 11" id="KW-0798">TonB box</keyword>
<evidence type="ECO:0000259" key="13">
    <source>
        <dbReference type="Pfam" id="PF07715"/>
    </source>
</evidence>
<keyword evidence="5" id="KW-0732">Signal</keyword>
<dbReference type="InterPro" id="IPR037066">
    <property type="entry name" value="Plug_dom_sf"/>
</dbReference>
<dbReference type="Gene3D" id="2.170.130.10">
    <property type="entry name" value="TonB-dependent receptor, plug domain"/>
    <property type="match status" value="1"/>
</dbReference>
<dbReference type="Pfam" id="PF07715">
    <property type="entry name" value="Plug"/>
    <property type="match status" value="1"/>
</dbReference>
<evidence type="ECO:0000313" key="14">
    <source>
        <dbReference type="EMBL" id="GBC61562.1"/>
    </source>
</evidence>
<name>A0A401FX40_9BACT</name>
<comment type="similarity">
    <text evidence="10 11">Belongs to the TonB-dependent receptor family.</text>
</comment>
<evidence type="ECO:0000256" key="9">
    <source>
        <dbReference type="ARBA" id="ARBA00023237"/>
    </source>
</evidence>